<dbReference type="InterPro" id="IPR027417">
    <property type="entry name" value="P-loop_NTPase"/>
</dbReference>
<dbReference type="Pfam" id="PF07724">
    <property type="entry name" value="AAA_2"/>
    <property type="match status" value="1"/>
</dbReference>
<dbReference type="SUPFAM" id="SSF81923">
    <property type="entry name" value="Double Clp-N motif"/>
    <property type="match status" value="1"/>
</dbReference>
<dbReference type="InterPro" id="IPR004176">
    <property type="entry name" value="Clp_R_N"/>
</dbReference>
<keyword evidence="3 7" id="KW-0547">Nucleotide-binding</keyword>
<dbReference type="Gene3D" id="3.40.50.300">
    <property type="entry name" value="P-loop containing nucleotide triphosphate hydrolases"/>
    <property type="match status" value="3"/>
</dbReference>
<evidence type="ECO:0000256" key="4">
    <source>
        <dbReference type="ARBA" id="ARBA00022840"/>
    </source>
</evidence>
<feature type="non-terminal residue" evidence="10">
    <location>
        <position position="791"/>
    </location>
</feature>
<dbReference type="FunFam" id="3.40.50.300:FF:000025">
    <property type="entry name" value="ATP-dependent Clp protease subunit"/>
    <property type="match status" value="1"/>
</dbReference>
<dbReference type="PRINTS" id="PR00300">
    <property type="entry name" value="CLPPROTEASEA"/>
</dbReference>
<evidence type="ECO:0000313" key="10">
    <source>
        <dbReference type="EMBL" id="TPX38880.1"/>
    </source>
</evidence>
<dbReference type="VEuPathDB" id="FungiDB:SeMB42_g01721"/>
<feature type="domain" description="Clp R" evidence="9">
    <location>
        <begin position="3"/>
        <end position="145"/>
    </location>
</feature>
<dbReference type="GO" id="GO:0070370">
    <property type="term" value="P:cellular heat acclimation"/>
    <property type="evidence" value="ECO:0007669"/>
    <property type="project" value="TreeGrafter"/>
</dbReference>
<evidence type="ECO:0000256" key="7">
    <source>
        <dbReference type="RuleBase" id="RU004432"/>
    </source>
</evidence>
<dbReference type="PROSITE" id="PS00870">
    <property type="entry name" value="CLPAB_1"/>
    <property type="match status" value="1"/>
</dbReference>
<dbReference type="SUPFAM" id="SSF52540">
    <property type="entry name" value="P-loop containing nucleoside triphosphate hydrolases"/>
    <property type="match status" value="2"/>
</dbReference>
<evidence type="ECO:0000256" key="6">
    <source>
        <dbReference type="PROSITE-ProRule" id="PRU01251"/>
    </source>
</evidence>
<keyword evidence="5 7" id="KW-0143">Chaperone</keyword>
<proteinExistence type="inferred from homology"/>
<dbReference type="Proteomes" id="UP000320475">
    <property type="component" value="Unassembled WGS sequence"/>
</dbReference>
<dbReference type="EMBL" id="QEAM01000551">
    <property type="protein sequence ID" value="TPX38880.1"/>
    <property type="molecule type" value="Genomic_DNA"/>
</dbReference>
<dbReference type="Pfam" id="PF00004">
    <property type="entry name" value="AAA"/>
    <property type="match status" value="1"/>
</dbReference>
<dbReference type="InterPro" id="IPR041546">
    <property type="entry name" value="ClpA/ClpB_AAA_lid"/>
</dbReference>
<evidence type="ECO:0000256" key="3">
    <source>
        <dbReference type="ARBA" id="ARBA00022741"/>
    </source>
</evidence>
<dbReference type="FunFam" id="3.40.50.300:FF:000120">
    <property type="entry name" value="ATP-dependent chaperone ClpB"/>
    <property type="match status" value="1"/>
</dbReference>
<dbReference type="GO" id="GO:0043335">
    <property type="term" value="P:protein unfolding"/>
    <property type="evidence" value="ECO:0007669"/>
    <property type="project" value="TreeGrafter"/>
</dbReference>
<dbReference type="PROSITE" id="PS51903">
    <property type="entry name" value="CLP_R"/>
    <property type="match status" value="1"/>
</dbReference>
<dbReference type="PANTHER" id="PTHR11638">
    <property type="entry name" value="ATP-DEPENDENT CLP PROTEASE"/>
    <property type="match status" value="1"/>
</dbReference>
<dbReference type="GO" id="GO:0051082">
    <property type="term" value="F:unfolded protein binding"/>
    <property type="evidence" value="ECO:0007669"/>
    <property type="project" value="TreeGrafter"/>
</dbReference>
<dbReference type="InterPro" id="IPR018368">
    <property type="entry name" value="ClpA/B_CS1"/>
</dbReference>
<gene>
    <name evidence="10" type="ORF">SeLEV6574_g07545</name>
</gene>
<dbReference type="InterPro" id="IPR001270">
    <property type="entry name" value="ClpA/B"/>
</dbReference>
<comment type="caution">
    <text evidence="10">The sequence shown here is derived from an EMBL/GenBank/DDBJ whole genome shotgun (WGS) entry which is preliminary data.</text>
</comment>
<keyword evidence="2 6" id="KW-0677">Repeat</keyword>
<dbReference type="OrthoDB" id="47330at2759"/>
<reference evidence="10 11" key="1">
    <citation type="journal article" date="2019" name="Sci. Rep.">
        <title>Comparative genomics of chytrid fungi reveal insights into the obligate biotrophic and pathogenic lifestyle of Synchytrium endobioticum.</title>
        <authorList>
            <person name="van de Vossenberg B.T.L.H."/>
            <person name="Warris S."/>
            <person name="Nguyen H.D.T."/>
            <person name="van Gent-Pelzer M.P.E."/>
            <person name="Joly D.L."/>
            <person name="van de Geest H.C."/>
            <person name="Bonants P.J.M."/>
            <person name="Smith D.S."/>
            <person name="Levesque C.A."/>
            <person name="van der Lee T.A.J."/>
        </authorList>
    </citation>
    <scope>NUCLEOTIDE SEQUENCE [LARGE SCALE GENOMIC DNA]</scope>
    <source>
        <strain evidence="10 11">LEV6574</strain>
    </source>
</reference>
<evidence type="ECO:0000256" key="1">
    <source>
        <dbReference type="ARBA" id="ARBA00008675"/>
    </source>
</evidence>
<dbReference type="InterPro" id="IPR028299">
    <property type="entry name" value="ClpA/B_CS2"/>
</dbReference>
<dbReference type="Gene3D" id="1.10.1780.10">
    <property type="entry name" value="Clp, N-terminal domain"/>
    <property type="match status" value="1"/>
</dbReference>
<sequence>MDPNNWTEKTTETVAAAQQLAKDYSHASITPLHLAAAMLNDEDGLIKNVVTKAGGDAQTFERSIKRNLVKLPSQNPPPDEVTLSREAAKAIRTAEDLRKKQKDTHLAVDTLLVALCEQSEIQTALKDANINKPAVEAAVNQIRGSRRVDSKSAESTYDALSKYAIDLVAMAEQGKLDPVIGREDEIRRVIRVLARRTKNNPVLIGEPGVGKTAVVEGLATRIVRRDVPQSLQCRLFSLDMGALISGAKYRGEFEERLKAVLKEVKEAEGKIILFVDEIHTVLGAGKTEGSMDAANLLKPMLARGELRMIGATTLAEYQKYVEKDAAFERRFQPVYVTEPSVESTISILRGLKNRYENHHGVKLTDGALVAAATLSARYITNRFLPDKAIDLVDEACASTRVQLESQPELIDNLERKQLQLEVEAAALAKEKDTGSQQRRAKVNEEIAQIKEQLKPLRARYDSERGRLDEVRQLNKKLEDLNNKVAQAERALDIGLASDLKYYAIPEVKHRIAEIDKISKEKRETDTDVMLSETVGPEQIAEIVSRWTGIPVSKLNQSQVDKLLNLHERLCQRVIGQEEAVTAVAEAVLRSRAGLSNRNQPIGSFLFLGPTGVGKTELAKSLAYELFDDEKHMVRIDMSEFMEQHSVARLIGAPPGYVGHDEGGHLTETIRRRPYAVVLFDEVEKAHPLVMNVLLQVLDDGRLTDGKGRTVDFTNTVIIMTSNIGAQYLQTAAISGETFNKARDAVMKEVRATFKPELLNRITDIIVFKPLRLEELHKIVRNQARAVATRLA</sequence>
<evidence type="ECO:0000256" key="8">
    <source>
        <dbReference type="SAM" id="Coils"/>
    </source>
</evidence>
<dbReference type="GO" id="GO:0051087">
    <property type="term" value="F:protein-folding chaperone binding"/>
    <property type="evidence" value="ECO:0007669"/>
    <property type="project" value="TreeGrafter"/>
</dbReference>
<accession>A0A507CBC6</accession>
<keyword evidence="8" id="KW-0175">Coiled coil</keyword>
<organism evidence="10 11">
    <name type="scientific">Synchytrium endobioticum</name>
    <dbReference type="NCBI Taxonomy" id="286115"/>
    <lineage>
        <taxon>Eukaryota</taxon>
        <taxon>Fungi</taxon>
        <taxon>Fungi incertae sedis</taxon>
        <taxon>Chytridiomycota</taxon>
        <taxon>Chytridiomycota incertae sedis</taxon>
        <taxon>Chytridiomycetes</taxon>
        <taxon>Synchytriales</taxon>
        <taxon>Synchytriaceae</taxon>
        <taxon>Synchytrium</taxon>
    </lineage>
</organism>
<evidence type="ECO:0000256" key="5">
    <source>
        <dbReference type="ARBA" id="ARBA00023186"/>
    </source>
</evidence>
<dbReference type="InterPro" id="IPR036628">
    <property type="entry name" value="Clp_N_dom_sf"/>
</dbReference>
<dbReference type="PROSITE" id="PS00871">
    <property type="entry name" value="CLPAB_2"/>
    <property type="match status" value="1"/>
</dbReference>
<keyword evidence="4 7" id="KW-0067">ATP-binding</keyword>
<dbReference type="GO" id="GO:0042026">
    <property type="term" value="P:protein refolding"/>
    <property type="evidence" value="ECO:0007669"/>
    <property type="project" value="TreeGrafter"/>
</dbReference>
<dbReference type="InterPro" id="IPR003593">
    <property type="entry name" value="AAA+_ATPase"/>
</dbReference>
<name>A0A507CBC6_9FUNG</name>
<protein>
    <recommendedName>
        <fullName evidence="9">Clp R domain-containing protein</fullName>
    </recommendedName>
</protein>
<feature type="coiled-coil region" evidence="8">
    <location>
        <begin position="410"/>
        <end position="497"/>
    </location>
</feature>
<dbReference type="Pfam" id="PF17871">
    <property type="entry name" value="AAA_lid_9"/>
    <property type="match status" value="1"/>
</dbReference>
<evidence type="ECO:0000313" key="11">
    <source>
        <dbReference type="Proteomes" id="UP000320475"/>
    </source>
</evidence>
<dbReference type="InterPro" id="IPR050130">
    <property type="entry name" value="ClpA_ClpB"/>
</dbReference>
<evidence type="ECO:0000256" key="2">
    <source>
        <dbReference type="ARBA" id="ARBA00022737"/>
    </source>
</evidence>
<dbReference type="GO" id="GO:0005829">
    <property type="term" value="C:cytosol"/>
    <property type="evidence" value="ECO:0007669"/>
    <property type="project" value="TreeGrafter"/>
</dbReference>
<comment type="similarity">
    <text evidence="1 7">Belongs to the ClpA/ClpB family.</text>
</comment>
<dbReference type="GO" id="GO:0005524">
    <property type="term" value="F:ATP binding"/>
    <property type="evidence" value="ECO:0007669"/>
    <property type="project" value="UniProtKB-KW"/>
</dbReference>
<evidence type="ECO:0000259" key="9">
    <source>
        <dbReference type="PROSITE" id="PS51903"/>
    </source>
</evidence>
<dbReference type="GO" id="GO:0016887">
    <property type="term" value="F:ATP hydrolysis activity"/>
    <property type="evidence" value="ECO:0007669"/>
    <property type="project" value="InterPro"/>
</dbReference>
<dbReference type="CDD" id="cd00009">
    <property type="entry name" value="AAA"/>
    <property type="match status" value="1"/>
</dbReference>
<dbReference type="SMART" id="SM00382">
    <property type="entry name" value="AAA"/>
    <property type="match status" value="2"/>
</dbReference>
<dbReference type="VEuPathDB" id="FungiDB:SeMB42_g01720"/>
<dbReference type="FunFam" id="3.40.50.300:FF:000010">
    <property type="entry name" value="Chaperone clpB 1, putative"/>
    <property type="match status" value="1"/>
</dbReference>
<dbReference type="CDD" id="cd19499">
    <property type="entry name" value="RecA-like_ClpB_Hsp104-like"/>
    <property type="match status" value="1"/>
</dbReference>
<dbReference type="PANTHER" id="PTHR11638:SF18">
    <property type="entry name" value="HEAT SHOCK PROTEIN 104"/>
    <property type="match status" value="1"/>
</dbReference>
<dbReference type="Pfam" id="PF02861">
    <property type="entry name" value="Clp_N"/>
    <property type="match status" value="1"/>
</dbReference>
<dbReference type="AlphaFoldDB" id="A0A507CBC6"/>
<dbReference type="InterPro" id="IPR003959">
    <property type="entry name" value="ATPase_AAA_core"/>
</dbReference>